<keyword evidence="1" id="KW-1133">Transmembrane helix</keyword>
<dbReference type="KEGG" id="fat:DVK85_04135"/>
<keyword evidence="1" id="KW-0812">Transmembrane</keyword>
<evidence type="ECO:0000313" key="2">
    <source>
        <dbReference type="EMBL" id="AXG73463.1"/>
    </source>
</evidence>
<gene>
    <name evidence="2" type="ORF">DVK85_04135</name>
</gene>
<feature type="transmembrane region" description="Helical" evidence="1">
    <location>
        <begin position="196"/>
        <end position="218"/>
    </location>
</feature>
<dbReference type="InterPro" id="IPR025367">
    <property type="entry name" value="DUF4271"/>
</dbReference>
<dbReference type="RefSeq" id="WP_114677224.1">
    <property type="nucleotide sequence ID" value="NZ_CP031188.1"/>
</dbReference>
<dbReference type="EMBL" id="CP031188">
    <property type="protein sequence ID" value="AXG73463.1"/>
    <property type="molecule type" value="Genomic_DNA"/>
</dbReference>
<evidence type="ECO:0000313" key="3">
    <source>
        <dbReference type="Proteomes" id="UP000253951"/>
    </source>
</evidence>
<keyword evidence="3" id="KW-1185">Reference proteome</keyword>
<evidence type="ECO:0000256" key="1">
    <source>
        <dbReference type="SAM" id="Phobius"/>
    </source>
</evidence>
<proteinExistence type="predicted"/>
<feature type="transmembrane region" description="Helical" evidence="1">
    <location>
        <begin position="96"/>
        <end position="116"/>
    </location>
</feature>
<accession>A0A345HA53</accession>
<feature type="transmembrane region" description="Helical" evidence="1">
    <location>
        <begin position="140"/>
        <end position="158"/>
    </location>
</feature>
<dbReference type="Proteomes" id="UP000253951">
    <property type="component" value="Chromosome"/>
</dbReference>
<dbReference type="AlphaFoldDB" id="A0A345HA53"/>
<sequence>MMDLIFNERATGGNDWATILFVLCLALIAINKTVSGNRFTEFIRLGYSDKYMKIYKDSSNMLSGFTISFFTIQLISFTFLVQFLLSYYGLAEKTSWITFVQILTFIAVFILSKYLIEKIIATSFNIEEFSETFNLHKVSYRTYIGLILLPVNIILFYNNDPQPFVVYIIVALIFITNIISYFVSLRLHQSLILSKLFYFILYLCTLEIAPYYFMYYWFTNSK</sequence>
<keyword evidence="1" id="KW-0472">Membrane</keyword>
<feature type="transmembrane region" description="Helical" evidence="1">
    <location>
        <begin position="62"/>
        <end position="90"/>
    </location>
</feature>
<feature type="transmembrane region" description="Helical" evidence="1">
    <location>
        <begin position="164"/>
        <end position="184"/>
    </location>
</feature>
<feature type="transmembrane region" description="Helical" evidence="1">
    <location>
        <begin position="16"/>
        <end position="34"/>
    </location>
</feature>
<reference evidence="2 3" key="1">
    <citation type="submission" date="2018-07" db="EMBL/GenBank/DDBJ databases">
        <title>Complete genome sequence of Flavobacterium arcticum type strain SM1502T.</title>
        <authorList>
            <person name="Li Y."/>
            <person name="Li D.-D."/>
        </authorList>
    </citation>
    <scope>NUCLEOTIDE SEQUENCE [LARGE SCALE GENOMIC DNA]</scope>
    <source>
        <strain evidence="2 3">SM1502</strain>
    </source>
</reference>
<protein>
    <submittedName>
        <fullName evidence="2">DUF4271 domain-containing protein</fullName>
    </submittedName>
</protein>
<organism evidence="2 3">
    <name type="scientific">Flavobacterium arcticum</name>
    <dbReference type="NCBI Taxonomy" id="1784713"/>
    <lineage>
        <taxon>Bacteria</taxon>
        <taxon>Pseudomonadati</taxon>
        <taxon>Bacteroidota</taxon>
        <taxon>Flavobacteriia</taxon>
        <taxon>Flavobacteriales</taxon>
        <taxon>Flavobacteriaceae</taxon>
        <taxon>Flavobacterium</taxon>
    </lineage>
</organism>
<name>A0A345HA53_9FLAO</name>
<dbReference type="OrthoDB" id="1438590at2"/>
<dbReference type="Pfam" id="PF14093">
    <property type="entry name" value="DUF4271"/>
    <property type="match status" value="1"/>
</dbReference>